<dbReference type="AlphaFoldDB" id="A0A0N4Y2T8"/>
<accession>A0A0N4Y2T8</accession>
<dbReference type="Proteomes" id="UP000271162">
    <property type="component" value="Unassembled WGS sequence"/>
</dbReference>
<keyword evidence="2" id="KW-1185">Reference proteome</keyword>
<evidence type="ECO:0000313" key="1">
    <source>
        <dbReference type="EMBL" id="VDL73647.1"/>
    </source>
</evidence>
<sequence length="148" mass="16662">MSAQLITQKRLLSRYGNKLEKVISSFKEECLEGLQVSEGSSRTERLDSIRRLEESIGAIEAVTAKLENTLGEYTVFVDSDGKVPASECDQYVETAESSLAKALDYLVLIKQLEQKREHVDSQWTIKKVLSKFPEATQRKVLAKKHANS</sequence>
<name>A0A0N4Y2T8_NIPBR</name>
<dbReference type="EMBL" id="UYSL01020247">
    <property type="protein sequence ID" value="VDL73647.1"/>
    <property type="molecule type" value="Genomic_DNA"/>
</dbReference>
<reference evidence="1 2" key="2">
    <citation type="submission" date="2018-11" db="EMBL/GenBank/DDBJ databases">
        <authorList>
            <consortium name="Pathogen Informatics"/>
        </authorList>
    </citation>
    <scope>NUCLEOTIDE SEQUENCE [LARGE SCALE GENOMIC DNA]</scope>
</reference>
<reference evidence="3" key="1">
    <citation type="submission" date="2017-02" db="UniProtKB">
        <authorList>
            <consortium name="WormBaseParasite"/>
        </authorList>
    </citation>
    <scope>IDENTIFICATION</scope>
</reference>
<protein>
    <submittedName>
        <fullName evidence="3">Mediator complex subunit 22</fullName>
    </submittedName>
</protein>
<gene>
    <name evidence="1" type="ORF">NBR_LOCUS10058</name>
</gene>
<organism evidence="3">
    <name type="scientific">Nippostrongylus brasiliensis</name>
    <name type="common">Rat hookworm</name>
    <dbReference type="NCBI Taxonomy" id="27835"/>
    <lineage>
        <taxon>Eukaryota</taxon>
        <taxon>Metazoa</taxon>
        <taxon>Ecdysozoa</taxon>
        <taxon>Nematoda</taxon>
        <taxon>Chromadorea</taxon>
        <taxon>Rhabditida</taxon>
        <taxon>Rhabditina</taxon>
        <taxon>Rhabditomorpha</taxon>
        <taxon>Strongyloidea</taxon>
        <taxon>Heligmosomidae</taxon>
        <taxon>Nippostrongylus</taxon>
    </lineage>
</organism>
<proteinExistence type="predicted"/>
<evidence type="ECO:0000313" key="2">
    <source>
        <dbReference type="Proteomes" id="UP000271162"/>
    </source>
</evidence>
<evidence type="ECO:0000313" key="3">
    <source>
        <dbReference type="WBParaSite" id="NBR_0001005701-mRNA-1"/>
    </source>
</evidence>
<dbReference type="WBParaSite" id="NBR_0001005701-mRNA-1">
    <property type="protein sequence ID" value="NBR_0001005701-mRNA-1"/>
    <property type="gene ID" value="NBR_0001005701"/>
</dbReference>